<gene>
    <name evidence="3" type="ORF">THAOC_26944</name>
</gene>
<dbReference type="InterPro" id="IPR001223">
    <property type="entry name" value="Glyco_hydro18_cat"/>
</dbReference>
<feature type="domain" description="GH18" evidence="2">
    <location>
        <begin position="1"/>
        <end position="199"/>
    </location>
</feature>
<dbReference type="GO" id="GO:0004568">
    <property type="term" value="F:chitinase activity"/>
    <property type="evidence" value="ECO:0007669"/>
    <property type="project" value="TreeGrafter"/>
</dbReference>
<comment type="caution">
    <text evidence="3">The sequence shown here is derived from an EMBL/GenBank/DDBJ whole genome shotgun (WGS) entry which is preliminary data.</text>
</comment>
<dbReference type="PANTHER" id="PTHR11177:SF317">
    <property type="entry name" value="CHITINASE 12-RELATED"/>
    <property type="match status" value="1"/>
</dbReference>
<sequence>GEQTGRDVGLTVTLPCDSSGLSGLTDPESVAATVDGLNLVTHGFGRPGDGPNAGLPDVERCVDLWSGSDGDGKSKINVMIPFYGATSPGTGRPGPDVENWPSSGGRPRHYEVAEALRGGGGTGKGMTSRRDETSGTRIASFDDGSGSVSYDDRRSVCDKAGLVVDGGLGGVSIWDISGDIEDDLVAPLLEAVNRKLALPDIDCGDEFGVPDEEPPASVGGLVLGSGPGPAVVDARPIPADDGGVDVGGNDAPVMVAFDQKVPEPPDRADKAEVLGMPVIVDEPVPAPVSRPVTVPYDDSKSPYTLDVSSFGGIAVAATSCDGGCPPSSTCVGNSAGGQAIADADCAACNTGQTWWPCDVQG</sequence>
<dbReference type="EMBL" id="AGNL01037482">
    <property type="protein sequence ID" value="EJK53589.1"/>
    <property type="molecule type" value="Genomic_DNA"/>
</dbReference>
<dbReference type="Proteomes" id="UP000266841">
    <property type="component" value="Unassembled WGS sequence"/>
</dbReference>
<feature type="non-terminal residue" evidence="3">
    <location>
        <position position="1"/>
    </location>
</feature>
<dbReference type="GO" id="GO:0008061">
    <property type="term" value="F:chitin binding"/>
    <property type="evidence" value="ECO:0007669"/>
    <property type="project" value="TreeGrafter"/>
</dbReference>
<dbReference type="Pfam" id="PF00704">
    <property type="entry name" value="Glyco_hydro_18"/>
    <property type="match status" value="1"/>
</dbReference>
<accession>K0RMV8</accession>
<protein>
    <recommendedName>
        <fullName evidence="2">GH18 domain-containing protein</fullName>
    </recommendedName>
</protein>
<proteinExistence type="predicted"/>
<keyword evidence="4" id="KW-1185">Reference proteome</keyword>
<dbReference type="PROSITE" id="PS51910">
    <property type="entry name" value="GH18_2"/>
    <property type="match status" value="1"/>
</dbReference>
<evidence type="ECO:0000259" key="2">
    <source>
        <dbReference type="PROSITE" id="PS51910"/>
    </source>
</evidence>
<dbReference type="AlphaFoldDB" id="K0RMV8"/>
<reference evidence="3 4" key="1">
    <citation type="journal article" date="2012" name="Genome Biol.">
        <title>Genome and low-iron response of an oceanic diatom adapted to chronic iron limitation.</title>
        <authorList>
            <person name="Lommer M."/>
            <person name="Specht M."/>
            <person name="Roy A.S."/>
            <person name="Kraemer L."/>
            <person name="Andreson R."/>
            <person name="Gutowska M.A."/>
            <person name="Wolf J."/>
            <person name="Bergner S.V."/>
            <person name="Schilhabel M.B."/>
            <person name="Klostermeier U.C."/>
            <person name="Beiko R.G."/>
            <person name="Rosenstiel P."/>
            <person name="Hippler M."/>
            <person name="Laroche J."/>
        </authorList>
    </citation>
    <scope>NUCLEOTIDE SEQUENCE [LARGE SCALE GENOMIC DNA]</scope>
    <source>
        <strain evidence="3 4">CCMP1005</strain>
    </source>
</reference>
<evidence type="ECO:0000313" key="4">
    <source>
        <dbReference type="Proteomes" id="UP000266841"/>
    </source>
</evidence>
<organism evidence="3 4">
    <name type="scientific">Thalassiosira oceanica</name>
    <name type="common">Marine diatom</name>
    <dbReference type="NCBI Taxonomy" id="159749"/>
    <lineage>
        <taxon>Eukaryota</taxon>
        <taxon>Sar</taxon>
        <taxon>Stramenopiles</taxon>
        <taxon>Ochrophyta</taxon>
        <taxon>Bacillariophyta</taxon>
        <taxon>Coscinodiscophyceae</taxon>
        <taxon>Thalassiosirophycidae</taxon>
        <taxon>Thalassiosirales</taxon>
        <taxon>Thalassiosiraceae</taxon>
        <taxon>Thalassiosira</taxon>
    </lineage>
</organism>
<dbReference type="InterPro" id="IPR050314">
    <property type="entry name" value="Glycosyl_Hydrlase_18"/>
</dbReference>
<name>K0RMV8_THAOC</name>
<dbReference type="InterPro" id="IPR017853">
    <property type="entry name" value="GH"/>
</dbReference>
<dbReference type="GO" id="GO:0005975">
    <property type="term" value="P:carbohydrate metabolic process"/>
    <property type="evidence" value="ECO:0007669"/>
    <property type="project" value="InterPro"/>
</dbReference>
<feature type="region of interest" description="Disordered" evidence="1">
    <location>
        <begin position="116"/>
        <end position="145"/>
    </location>
</feature>
<dbReference type="PANTHER" id="PTHR11177">
    <property type="entry name" value="CHITINASE"/>
    <property type="match status" value="1"/>
</dbReference>
<evidence type="ECO:0000313" key="3">
    <source>
        <dbReference type="EMBL" id="EJK53589.1"/>
    </source>
</evidence>
<evidence type="ECO:0000256" key="1">
    <source>
        <dbReference type="SAM" id="MobiDB-lite"/>
    </source>
</evidence>
<dbReference type="SUPFAM" id="SSF51445">
    <property type="entry name" value="(Trans)glycosidases"/>
    <property type="match status" value="1"/>
</dbReference>
<dbReference type="GO" id="GO:0006032">
    <property type="term" value="P:chitin catabolic process"/>
    <property type="evidence" value="ECO:0007669"/>
    <property type="project" value="TreeGrafter"/>
</dbReference>
<dbReference type="Gene3D" id="3.20.20.80">
    <property type="entry name" value="Glycosidases"/>
    <property type="match status" value="1"/>
</dbReference>
<dbReference type="GO" id="GO:0005576">
    <property type="term" value="C:extracellular region"/>
    <property type="evidence" value="ECO:0007669"/>
    <property type="project" value="TreeGrafter"/>
</dbReference>